<keyword evidence="1" id="KW-1133">Transmembrane helix</keyword>
<protein>
    <recommendedName>
        <fullName evidence="4">ECF transporter S component</fullName>
    </recommendedName>
</protein>
<feature type="transmembrane region" description="Helical" evidence="1">
    <location>
        <begin position="148"/>
        <end position="169"/>
    </location>
</feature>
<evidence type="ECO:0008006" key="4">
    <source>
        <dbReference type="Google" id="ProtNLM"/>
    </source>
</evidence>
<feature type="transmembrane region" description="Helical" evidence="1">
    <location>
        <begin position="84"/>
        <end position="105"/>
    </location>
</feature>
<keyword evidence="1" id="KW-0812">Transmembrane</keyword>
<gene>
    <name evidence="2" type="ORF">CQA01_00350</name>
</gene>
<organism evidence="2 3">
    <name type="scientific">Cyclobacterium qasimii</name>
    <dbReference type="NCBI Taxonomy" id="1350429"/>
    <lineage>
        <taxon>Bacteria</taxon>
        <taxon>Pseudomonadati</taxon>
        <taxon>Bacteroidota</taxon>
        <taxon>Cytophagia</taxon>
        <taxon>Cytophagales</taxon>
        <taxon>Cyclobacteriaceae</taxon>
        <taxon>Cyclobacterium</taxon>
    </lineage>
</organism>
<dbReference type="Proteomes" id="UP000321301">
    <property type="component" value="Unassembled WGS sequence"/>
</dbReference>
<dbReference type="RefSeq" id="WP_020891577.1">
    <property type="nucleotide sequence ID" value="NZ_BJYV01000001.1"/>
</dbReference>
<name>A0A512C5M6_9BACT</name>
<reference evidence="2 3" key="1">
    <citation type="submission" date="2019-07" db="EMBL/GenBank/DDBJ databases">
        <title>Whole genome shotgun sequence of Cyclobacterium qasimii NBRC 106168.</title>
        <authorList>
            <person name="Hosoyama A."/>
            <person name="Uohara A."/>
            <person name="Ohji S."/>
            <person name="Ichikawa N."/>
        </authorList>
    </citation>
    <scope>NUCLEOTIDE SEQUENCE [LARGE SCALE GENOMIC DNA]</scope>
    <source>
        <strain evidence="2 3">NBRC 106168</strain>
    </source>
</reference>
<dbReference type="EMBL" id="BJYV01000001">
    <property type="protein sequence ID" value="GEO19501.1"/>
    <property type="molecule type" value="Genomic_DNA"/>
</dbReference>
<feature type="transmembrane region" description="Helical" evidence="1">
    <location>
        <begin position="50"/>
        <end position="72"/>
    </location>
</feature>
<proteinExistence type="predicted"/>
<accession>A0A512C5M6</accession>
<sequence length="176" mass="19118">MQITLKTDHRSTLKTAGWVLPIAIVFPILVHLAPPINGVPVGAYLLPMFYIPFVALVAYRLPVALIVAALAPPLNFLITGNPQWGLMGILTIELVTFTFLAYALLLPNTIKWFAAPLAYLGAKTISSAFLIFIPLIEVAPYQFFSTSLNNAATGILILLVINILSLKYLPSQEGAD</sequence>
<comment type="caution">
    <text evidence="2">The sequence shown here is derived from an EMBL/GenBank/DDBJ whole genome shotgun (WGS) entry which is preliminary data.</text>
</comment>
<evidence type="ECO:0000256" key="1">
    <source>
        <dbReference type="SAM" id="Phobius"/>
    </source>
</evidence>
<dbReference type="AlphaFoldDB" id="A0A512C5M6"/>
<feature type="transmembrane region" description="Helical" evidence="1">
    <location>
        <begin position="12"/>
        <end position="30"/>
    </location>
</feature>
<keyword evidence="3" id="KW-1185">Reference proteome</keyword>
<keyword evidence="1" id="KW-0472">Membrane</keyword>
<feature type="transmembrane region" description="Helical" evidence="1">
    <location>
        <begin position="117"/>
        <end position="136"/>
    </location>
</feature>
<evidence type="ECO:0000313" key="3">
    <source>
        <dbReference type="Proteomes" id="UP000321301"/>
    </source>
</evidence>
<evidence type="ECO:0000313" key="2">
    <source>
        <dbReference type="EMBL" id="GEO19501.1"/>
    </source>
</evidence>